<dbReference type="EMBL" id="JACHGT010000004">
    <property type="protein sequence ID" value="MBB6034206.1"/>
    <property type="molecule type" value="Genomic_DNA"/>
</dbReference>
<dbReference type="Gene3D" id="3.40.50.1460">
    <property type="match status" value="1"/>
</dbReference>
<protein>
    <recommendedName>
        <fullName evidence="2">Peptidase C14 caspase domain-containing protein</fullName>
    </recommendedName>
</protein>
<dbReference type="Proteomes" id="UP000548476">
    <property type="component" value="Unassembled WGS sequence"/>
</dbReference>
<dbReference type="InterPro" id="IPR011047">
    <property type="entry name" value="Quinoprotein_ADH-like_sf"/>
</dbReference>
<organism evidence="3 4">
    <name type="scientific">Phytomonospora endophytica</name>
    <dbReference type="NCBI Taxonomy" id="714109"/>
    <lineage>
        <taxon>Bacteria</taxon>
        <taxon>Bacillati</taxon>
        <taxon>Actinomycetota</taxon>
        <taxon>Actinomycetes</taxon>
        <taxon>Micromonosporales</taxon>
        <taxon>Micromonosporaceae</taxon>
        <taxon>Phytomonospora</taxon>
    </lineage>
</organism>
<reference evidence="3 4" key="1">
    <citation type="submission" date="2020-08" db="EMBL/GenBank/DDBJ databases">
        <title>Genomic Encyclopedia of Type Strains, Phase IV (KMG-IV): sequencing the most valuable type-strain genomes for metagenomic binning, comparative biology and taxonomic classification.</title>
        <authorList>
            <person name="Goeker M."/>
        </authorList>
    </citation>
    <scope>NUCLEOTIDE SEQUENCE [LARGE SCALE GENOMIC DNA]</scope>
    <source>
        <strain evidence="3 4">YIM 65646</strain>
    </source>
</reference>
<gene>
    <name evidence="3" type="ORF">HNR73_002056</name>
</gene>
<evidence type="ECO:0000259" key="2">
    <source>
        <dbReference type="Pfam" id="PF00656"/>
    </source>
</evidence>
<proteinExistence type="predicted"/>
<feature type="compositionally biased region" description="Low complexity" evidence="1">
    <location>
        <begin position="247"/>
        <end position="258"/>
    </location>
</feature>
<feature type="region of interest" description="Disordered" evidence="1">
    <location>
        <begin position="247"/>
        <end position="266"/>
    </location>
</feature>
<sequence length="649" mass="70066">MTGLPGSEGSRVVLIGVPKYREDVFADIPGVANNVAELRRLLADPLVWGIPEENICRVDEQAGPSEVLDRIHTSAVEATEALIVYFAGHGLADRDGLRLMLSGSSPGRRWTALSYRDIRDLLLDHGSQAAWKTVILDCCFAGAAFDGTLSAADQITDLAAIRGTCVLTACGETEFAWAPPEDRYTAFSGELIRLLGQGVTGGPEFLDVEAIYHRARSGLRAIGGPEPQWRVHEDGARAVLARNRAWRAASPAKTATASSPPPPRLRREGIDVHIRLKKDGCFGIAGDTAYFETERALIGIDLRGGAVAWARPLGEDDQVVDYNNCLQIIDETGTSLLDPATGAVSFRRADGGVHLAMISVSGTTMMVGFDDDGDTVQRLSGVSAEDGSLIWEYEGDFNDPSGFIADGLGRTWELATADGTGRLIRLELRGGVRHETGIEAVDSASGDITSDGLMWVLTRAEDRASLTVKSLVDGSTRLSLTDFTVPGLDTTLSWRNRGELSRLLKSPQTHELVIADERSKAAAIWLGARGLSTAALWAPDDLIENLGTYRAMLGRADGHTMTRIHDRDGRLVSSHDRHFWRVDEFTAISAPRIPADDGVPVTSRVALLDVPTGRVTELGSVTTFGGAVWSRTHLAAPTPDGVRIWRYRD</sequence>
<accession>A0A841FD52</accession>
<dbReference type="NCBIfam" id="NF047832">
    <property type="entry name" value="caspase_w_EACC1"/>
    <property type="match status" value="1"/>
</dbReference>
<dbReference type="RefSeq" id="WP_184787090.1">
    <property type="nucleotide sequence ID" value="NZ_BONT01000045.1"/>
</dbReference>
<evidence type="ECO:0000256" key="1">
    <source>
        <dbReference type="SAM" id="MobiDB-lite"/>
    </source>
</evidence>
<evidence type="ECO:0000313" key="4">
    <source>
        <dbReference type="Proteomes" id="UP000548476"/>
    </source>
</evidence>
<name>A0A841FD52_9ACTN</name>
<dbReference type="AlphaFoldDB" id="A0A841FD52"/>
<dbReference type="GO" id="GO:0004197">
    <property type="term" value="F:cysteine-type endopeptidase activity"/>
    <property type="evidence" value="ECO:0007669"/>
    <property type="project" value="InterPro"/>
</dbReference>
<keyword evidence="4" id="KW-1185">Reference proteome</keyword>
<dbReference type="InterPro" id="IPR011600">
    <property type="entry name" value="Pept_C14_caspase"/>
</dbReference>
<feature type="domain" description="Peptidase C14 caspase" evidence="2">
    <location>
        <begin position="12"/>
        <end position="219"/>
    </location>
</feature>
<dbReference type="Pfam" id="PF00656">
    <property type="entry name" value="Peptidase_C14"/>
    <property type="match status" value="1"/>
</dbReference>
<dbReference type="GO" id="GO:0006508">
    <property type="term" value="P:proteolysis"/>
    <property type="evidence" value="ECO:0007669"/>
    <property type="project" value="InterPro"/>
</dbReference>
<evidence type="ECO:0000313" key="3">
    <source>
        <dbReference type="EMBL" id="MBB6034206.1"/>
    </source>
</evidence>
<comment type="caution">
    <text evidence="3">The sequence shown here is derived from an EMBL/GenBank/DDBJ whole genome shotgun (WGS) entry which is preliminary data.</text>
</comment>
<dbReference type="SUPFAM" id="SSF50998">
    <property type="entry name" value="Quinoprotein alcohol dehydrogenase-like"/>
    <property type="match status" value="1"/>
</dbReference>